<name>A0ABV2TFQ8_9RHOO</name>
<dbReference type="RefSeq" id="WP_354599215.1">
    <property type="nucleotide sequence ID" value="NZ_JBEWZI010000001.1"/>
</dbReference>
<keyword evidence="1" id="KW-0732">Signal</keyword>
<feature type="chain" id="PRO_5046632506" evidence="1">
    <location>
        <begin position="25"/>
        <end position="348"/>
    </location>
</feature>
<feature type="signal peptide" evidence="1">
    <location>
        <begin position="1"/>
        <end position="24"/>
    </location>
</feature>
<protein>
    <submittedName>
        <fullName evidence="2">Uncharacterized protein</fullName>
    </submittedName>
</protein>
<accession>A0ABV2TFQ8</accession>
<reference evidence="2 3" key="1">
    <citation type="submission" date="2024-07" db="EMBL/GenBank/DDBJ databases">
        <title>Uliginosibacterium flavum JJ3220;KACC:17644.</title>
        <authorList>
            <person name="Kim M.K."/>
        </authorList>
    </citation>
    <scope>NUCLEOTIDE SEQUENCE [LARGE SCALE GENOMIC DNA]</scope>
    <source>
        <strain evidence="2 3">KACC:17644</strain>
    </source>
</reference>
<keyword evidence="3" id="KW-1185">Reference proteome</keyword>
<proteinExistence type="predicted"/>
<evidence type="ECO:0000256" key="1">
    <source>
        <dbReference type="SAM" id="SignalP"/>
    </source>
</evidence>
<gene>
    <name evidence="2" type="ORF">ABXR19_01050</name>
</gene>
<dbReference type="EMBL" id="JBEWZI010000001">
    <property type="protein sequence ID" value="MET7012756.1"/>
    <property type="molecule type" value="Genomic_DNA"/>
</dbReference>
<comment type="caution">
    <text evidence="2">The sequence shown here is derived from an EMBL/GenBank/DDBJ whole genome shotgun (WGS) entry which is preliminary data.</text>
</comment>
<dbReference type="Proteomes" id="UP001549691">
    <property type="component" value="Unassembled WGS sequence"/>
</dbReference>
<evidence type="ECO:0000313" key="2">
    <source>
        <dbReference type="EMBL" id="MET7012756.1"/>
    </source>
</evidence>
<evidence type="ECO:0000313" key="3">
    <source>
        <dbReference type="Proteomes" id="UP001549691"/>
    </source>
</evidence>
<organism evidence="2 3">
    <name type="scientific">Uliginosibacterium flavum</name>
    <dbReference type="NCBI Taxonomy" id="1396831"/>
    <lineage>
        <taxon>Bacteria</taxon>
        <taxon>Pseudomonadati</taxon>
        <taxon>Pseudomonadota</taxon>
        <taxon>Betaproteobacteria</taxon>
        <taxon>Rhodocyclales</taxon>
        <taxon>Zoogloeaceae</taxon>
        <taxon>Uliginosibacterium</taxon>
    </lineage>
</organism>
<sequence>MRLKKYLLGTLAAASLIWTGSAQAALSYMTVGDILKVSGKAEVGDVEKLATKLTPAIKTVVLQWPDGWNWTLARDLAKEIEKRKLTTVAHGSCNSYTCAMMFLSGEQRMFSAAGRPEIHYVSLSFWEANTGSNHAITSDNSTMDDILTWWSGHTKLSGSDLRVYHASIFYTRGNTYYNDRKVFFPSEIKTPNRNVLHCAGELQEKTGMNVWFPDCMPVKDATALSKGIVTTNERFAHPSLEFKSDMAAPAATGFAKLEDMPALKLSDACQTAYKDYLKHPNPRAFAVSENGNCYWASPQSTAPYSIALNNCNKANNNACRFYAADDQVVFTPFDQALPEVAPAKTASN</sequence>